<proteinExistence type="predicted"/>
<comment type="caution">
    <text evidence="2">The sequence shown here is derived from an EMBL/GenBank/DDBJ whole genome shotgun (WGS) entry which is preliminary data.</text>
</comment>
<gene>
    <name evidence="2" type="ORF">Syun_018860</name>
</gene>
<evidence type="ECO:0000256" key="1">
    <source>
        <dbReference type="SAM" id="MobiDB-lite"/>
    </source>
</evidence>
<feature type="region of interest" description="Disordered" evidence="1">
    <location>
        <begin position="1"/>
        <end position="118"/>
    </location>
</feature>
<sequence>MSVKGNNIERCPSSLRPPNAGATGSGSQSRCNAKQTRSSDAASPEANDEYEEKEPRKLREANTARERERNNKERRLRRSEERNRERRLVSTRRGSRESSERQAPHKRETTERGDSGNRVREWSVDTAIAIVGSIFTNFSVIEESIIDKHRDALRLESLIIMMIYDAFEILLRKGFALDNEGHPKFIEISNFRKITKS</sequence>
<feature type="compositionally biased region" description="Polar residues" evidence="1">
    <location>
        <begin position="25"/>
        <end position="41"/>
    </location>
</feature>
<organism evidence="2 3">
    <name type="scientific">Stephania yunnanensis</name>
    <dbReference type="NCBI Taxonomy" id="152371"/>
    <lineage>
        <taxon>Eukaryota</taxon>
        <taxon>Viridiplantae</taxon>
        <taxon>Streptophyta</taxon>
        <taxon>Embryophyta</taxon>
        <taxon>Tracheophyta</taxon>
        <taxon>Spermatophyta</taxon>
        <taxon>Magnoliopsida</taxon>
        <taxon>Ranunculales</taxon>
        <taxon>Menispermaceae</taxon>
        <taxon>Menispermoideae</taxon>
        <taxon>Cissampelideae</taxon>
        <taxon>Stephania</taxon>
    </lineage>
</organism>
<dbReference type="EMBL" id="JBBNAF010000008">
    <property type="protein sequence ID" value="KAK9121243.1"/>
    <property type="molecule type" value="Genomic_DNA"/>
</dbReference>
<feature type="compositionally biased region" description="Basic and acidic residues" evidence="1">
    <location>
        <begin position="53"/>
        <end position="118"/>
    </location>
</feature>
<protein>
    <submittedName>
        <fullName evidence="2">Uncharacterized protein</fullName>
    </submittedName>
</protein>
<name>A0AAP0IT16_9MAGN</name>
<dbReference type="Proteomes" id="UP001420932">
    <property type="component" value="Unassembled WGS sequence"/>
</dbReference>
<dbReference type="AlphaFoldDB" id="A0AAP0IT16"/>
<evidence type="ECO:0000313" key="2">
    <source>
        <dbReference type="EMBL" id="KAK9121243.1"/>
    </source>
</evidence>
<reference evidence="2 3" key="1">
    <citation type="submission" date="2024-01" db="EMBL/GenBank/DDBJ databases">
        <title>Genome assemblies of Stephania.</title>
        <authorList>
            <person name="Yang L."/>
        </authorList>
    </citation>
    <scope>NUCLEOTIDE SEQUENCE [LARGE SCALE GENOMIC DNA]</scope>
    <source>
        <strain evidence="2">YNDBR</strain>
        <tissue evidence="2">Leaf</tissue>
    </source>
</reference>
<keyword evidence="3" id="KW-1185">Reference proteome</keyword>
<evidence type="ECO:0000313" key="3">
    <source>
        <dbReference type="Proteomes" id="UP001420932"/>
    </source>
</evidence>
<accession>A0AAP0IT16</accession>